<dbReference type="OrthoDB" id="4062651at2759"/>
<sequence length="826" mass="92365">MVRPGRMILSCFPAPFPSLLFLLLLLLLLPPLTIAKFRNGPSSVSVPASWTASNPDDFERIKLRAGVKVVLYRLNSGPSFFLGFRCYDDSPCYFGIYIFQPTQNMEDISPVSVWFVTEESMKDTAQLLLTQEGDLVLLGDDGKKMWSSNTAGKSVVGLNLTEVGNLVLYDRNDAIIWQSFDHPAREIVPGQELRPGMKLTATSSAPEGTAQVYTFTTDDQIGFIASVRAANSPHIYYKTSNVSKMKSDNGQVGALYKNGTFGEFEFPPTSLPQFIILSTDGHLKRYVYDSDSDNWNPTDLLRDRIDDCAYPFVCGSYGICSYGPQCVCPRETVQIEERVPSRGCNHSSPISCDSLNNTFEAVENVTFFALENNYISADISNTTEESCKEACLGKGCSCTMALFRNQSIFSRGDCYLLSDSLSLMNDYYGTSSTLAFIKVNNSSNIPMPLSIFPRKRRGRAVLILGITVGAVLMILVSLFGIYIPSKVRKNEVEDDDPDLPRLQITRFHYEDLKAMTGDFTIKLGEGGFGSVFLGTLPSGVRIAVKRLDGFGQMKKSFLAEAGTIGTIHHVNLVKLLGFCVEKSFRLLVYEYMCNGSLDKWIFHKDQEFDICWQVRRKIIIDIAKGLVYLHEDCHPKIIHLDIKPQNILLDEHFNAKLADFGLSKLIEKDQSHVMTTMRGTPGYLAPEWLSSVITEKVDVYSFGIVMLEVLCGRKNVDRHMPSDEVHMLTLFKCKAEQKQLLDMVDKSNGDMQLHGQEVVKMMKIAAWCLQDDFTKRPLMSQVVKCLEGLIDIEDGLRYNFSVPSSHSNDSVDDATQLLPSQLSGPR</sequence>
<dbReference type="CDD" id="cd14066">
    <property type="entry name" value="STKc_IRAK"/>
    <property type="match status" value="1"/>
</dbReference>
<keyword evidence="6 22" id="KW-0812">Transmembrane</keyword>
<comment type="catalytic activity">
    <reaction evidence="17 19">
        <text>L-threonyl-[protein] + ATP = O-phospho-L-threonyl-[protein] + ADP + H(+)</text>
        <dbReference type="Rhea" id="RHEA:46608"/>
        <dbReference type="Rhea" id="RHEA-COMP:11060"/>
        <dbReference type="Rhea" id="RHEA-COMP:11605"/>
        <dbReference type="ChEBI" id="CHEBI:15378"/>
        <dbReference type="ChEBI" id="CHEBI:30013"/>
        <dbReference type="ChEBI" id="CHEBI:30616"/>
        <dbReference type="ChEBI" id="CHEBI:61977"/>
        <dbReference type="ChEBI" id="CHEBI:456216"/>
        <dbReference type="EC" id="2.7.11.1"/>
    </reaction>
</comment>
<dbReference type="Pfam" id="PF01453">
    <property type="entry name" value="B_lectin"/>
    <property type="match status" value="1"/>
</dbReference>
<keyword evidence="10 19" id="KW-0418">Kinase</keyword>
<comment type="caution">
    <text evidence="27">The sequence shown here is derived from an EMBL/GenBank/DDBJ whole genome shotgun (WGS) entry which is preliminary data.</text>
</comment>
<evidence type="ECO:0000256" key="7">
    <source>
        <dbReference type="ARBA" id="ARBA00022729"/>
    </source>
</evidence>
<dbReference type="SUPFAM" id="SSF56112">
    <property type="entry name" value="Protein kinase-like (PK-like)"/>
    <property type="match status" value="1"/>
</dbReference>
<keyword evidence="5 19" id="KW-0808">Transferase</keyword>
<dbReference type="InterPro" id="IPR017441">
    <property type="entry name" value="Protein_kinase_ATP_BS"/>
</dbReference>
<keyword evidence="11 19" id="KW-0067">ATP-binding</keyword>
<dbReference type="SUPFAM" id="SSF51110">
    <property type="entry name" value="alpha-D-mannose-specific plant lectins"/>
    <property type="match status" value="1"/>
</dbReference>
<comment type="catalytic activity">
    <reaction evidence="18 19">
        <text>L-seryl-[protein] + ATP = O-phospho-L-seryl-[protein] + ADP + H(+)</text>
        <dbReference type="Rhea" id="RHEA:17989"/>
        <dbReference type="Rhea" id="RHEA-COMP:9863"/>
        <dbReference type="Rhea" id="RHEA-COMP:11604"/>
        <dbReference type="ChEBI" id="CHEBI:15378"/>
        <dbReference type="ChEBI" id="CHEBI:29999"/>
        <dbReference type="ChEBI" id="CHEBI:30616"/>
        <dbReference type="ChEBI" id="CHEBI:83421"/>
        <dbReference type="ChEBI" id="CHEBI:456216"/>
        <dbReference type="EC" id="2.7.11.1"/>
    </reaction>
</comment>
<feature type="compositionally biased region" description="Polar residues" evidence="21">
    <location>
        <begin position="817"/>
        <end position="826"/>
    </location>
</feature>
<dbReference type="PROSITE" id="PS00108">
    <property type="entry name" value="PROTEIN_KINASE_ST"/>
    <property type="match status" value="1"/>
</dbReference>
<evidence type="ECO:0000256" key="8">
    <source>
        <dbReference type="ARBA" id="ARBA00022734"/>
    </source>
</evidence>
<dbReference type="PROSITE" id="PS50011">
    <property type="entry name" value="PROTEIN_KINASE_DOM"/>
    <property type="match status" value="1"/>
</dbReference>
<evidence type="ECO:0000256" key="2">
    <source>
        <dbReference type="ARBA" id="ARBA00022527"/>
    </source>
</evidence>
<comment type="subcellular location">
    <subcellularLocation>
        <location evidence="1">Membrane</location>
        <topology evidence="1">Single-pass type I membrane protein</topology>
    </subcellularLocation>
</comment>
<evidence type="ECO:0000256" key="19">
    <source>
        <dbReference type="PIRNR" id="PIRNR000641"/>
    </source>
</evidence>
<dbReference type="EC" id="2.7.11.1" evidence="19"/>
<evidence type="ECO:0000256" key="4">
    <source>
        <dbReference type="ARBA" id="ARBA00022553"/>
    </source>
</evidence>
<evidence type="ECO:0000256" key="20">
    <source>
        <dbReference type="PROSITE-ProRule" id="PRU10141"/>
    </source>
</evidence>
<dbReference type="AlphaFoldDB" id="A0A8T0CHR1"/>
<dbReference type="EMBL" id="MU091108">
    <property type="protein sequence ID" value="KAF7847211.1"/>
    <property type="molecule type" value="Genomic_DNA"/>
</dbReference>
<evidence type="ECO:0000256" key="15">
    <source>
        <dbReference type="ARBA" id="ARBA00023170"/>
    </source>
</evidence>
<keyword evidence="9 19" id="KW-0547">Nucleotide-binding</keyword>
<keyword evidence="13 22" id="KW-0472">Membrane</keyword>
<dbReference type="SMART" id="SM00220">
    <property type="entry name" value="S_TKc"/>
    <property type="match status" value="1"/>
</dbReference>
<dbReference type="FunFam" id="1.10.510.10:FF:000248">
    <property type="entry name" value="S-receptor-like kinase 5"/>
    <property type="match status" value="1"/>
</dbReference>
<keyword evidence="15" id="KW-0675">Receptor</keyword>
<evidence type="ECO:0000259" key="24">
    <source>
        <dbReference type="PROSITE" id="PS50011"/>
    </source>
</evidence>
<evidence type="ECO:0000256" key="17">
    <source>
        <dbReference type="ARBA" id="ARBA00047899"/>
    </source>
</evidence>
<feature type="binding site" evidence="20">
    <location>
        <position position="545"/>
    </location>
    <ligand>
        <name>ATP</name>
        <dbReference type="ChEBI" id="CHEBI:30616"/>
    </ligand>
</feature>
<evidence type="ECO:0000256" key="23">
    <source>
        <dbReference type="SAM" id="SignalP"/>
    </source>
</evidence>
<dbReference type="GO" id="GO:0004674">
    <property type="term" value="F:protein serine/threonine kinase activity"/>
    <property type="evidence" value="ECO:0007669"/>
    <property type="project" value="UniProtKB-KW"/>
</dbReference>
<name>A0A8T0CHR1_CORYI</name>
<feature type="chain" id="PRO_5035715303" description="Receptor-like serine/threonine-protein kinase" evidence="23">
    <location>
        <begin position="36"/>
        <end position="826"/>
    </location>
</feature>
<evidence type="ECO:0000256" key="11">
    <source>
        <dbReference type="ARBA" id="ARBA00022840"/>
    </source>
</evidence>
<dbReference type="InterPro" id="IPR024171">
    <property type="entry name" value="SRK-like_kinase"/>
</dbReference>
<keyword evidence="16" id="KW-0325">Glycoprotein</keyword>
<dbReference type="PROSITE" id="PS50948">
    <property type="entry name" value="PAN"/>
    <property type="match status" value="1"/>
</dbReference>
<keyword evidence="4" id="KW-0597">Phosphoprotein</keyword>
<evidence type="ECO:0000256" key="18">
    <source>
        <dbReference type="ARBA" id="ARBA00048679"/>
    </source>
</evidence>
<dbReference type="Gene3D" id="1.10.510.10">
    <property type="entry name" value="Transferase(Phosphotransferase) domain 1"/>
    <property type="match status" value="1"/>
</dbReference>
<dbReference type="PROSITE" id="PS50927">
    <property type="entry name" value="BULB_LECTIN"/>
    <property type="match status" value="1"/>
</dbReference>
<keyword evidence="8" id="KW-0430">Lectin</keyword>
<dbReference type="InterPro" id="IPR003609">
    <property type="entry name" value="Pan_app"/>
</dbReference>
<keyword evidence="12 22" id="KW-1133">Transmembrane helix</keyword>
<dbReference type="GO" id="GO:0016020">
    <property type="term" value="C:membrane"/>
    <property type="evidence" value="ECO:0007669"/>
    <property type="project" value="UniProtKB-SubCell"/>
</dbReference>
<feature type="signal peptide" evidence="23">
    <location>
        <begin position="1"/>
        <end position="35"/>
    </location>
</feature>
<evidence type="ECO:0000256" key="6">
    <source>
        <dbReference type="ARBA" id="ARBA00022692"/>
    </source>
</evidence>
<evidence type="ECO:0000256" key="13">
    <source>
        <dbReference type="ARBA" id="ARBA00023136"/>
    </source>
</evidence>
<keyword evidence="7 23" id="KW-0732">Signal</keyword>
<keyword evidence="3" id="KW-0245">EGF-like domain</keyword>
<accession>A0A8T0CHR1</accession>
<dbReference type="InterPro" id="IPR051343">
    <property type="entry name" value="G-type_lectin_kinases/EP1-like"/>
</dbReference>
<protein>
    <recommendedName>
        <fullName evidence="19">Receptor-like serine/threonine-protein kinase</fullName>
        <ecNumber evidence="19">2.7.11.1</ecNumber>
    </recommendedName>
</protein>
<dbReference type="PANTHER" id="PTHR47976:SF30">
    <property type="entry name" value="RECEPTOR-LIKE SERINE_THREONINE-PROTEIN KINASE"/>
    <property type="match status" value="1"/>
</dbReference>
<evidence type="ECO:0000256" key="22">
    <source>
        <dbReference type="SAM" id="Phobius"/>
    </source>
</evidence>
<evidence type="ECO:0000259" key="25">
    <source>
        <dbReference type="PROSITE" id="PS50927"/>
    </source>
</evidence>
<gene>
    <name evidence="27" type="ORF">BT93_L3223</name>
</gene>
<evidence type="ECO:0000313" key="27">
    <source>
        <dbReference type="EMBL" id="KAF7847211.1"/>
    </source>
</evidence>
<dbReference type="Pfam" id="PF00069">
    <property type="entry name" value="Pkinase"/>
    <property type="match status" value="1"/>
</dbReference>
<comment type="similarity">
    <text evidence="19">Belongs to the protein kinase superfamily. Ser/Thr protein kinase family.</text>
</comment>
<dbReference type="FunFam" id="3.30.200.20:FF:000178">
    <property type="entry name" value="serine/threonine-protein kinase PBS1-like"/>
    <property type="match status" value="1"/>
</dbReference>
<evidence type="ECO:0000256" key="3">
    <source>
        <dbReference type="ARBA" id="ARBA00022536"/>
    </source>
</evidence>
<evidence type="ECO:0000256" key="5">
    <source>
        <dbReference type="ARBA" id="ARBA00022679"/>
    </source>
</evidence>
<dbReference type="InterPro" id="IPR011009">
    <property type="entry name" value="Kinase-like_dom_sf"/>
</dbReference>
<feature type="region of interest" description="Disordered" evidence="21">
    <location>
        <begin position="804"/>
        <end position="826"/>
    </location>
</feature>
<dbReference type="PIRSF" id="PIRSF000641">
    <property type="entry name" value="SRK"/>
    <property type="match status" value="1"/>
</dbReference>
<reference evidence="27" key="1">
    <citation type="submission" date="2020-05" db="EMBL/GenBank/DDBJ databases">
        <title>WGS assembly of Corymbia citriodora subspecies variegata.</title>
        <authorList>
            <person name="Barry K."/>
            <person name="Hundley H."/>
            <person name="Shu S."/>
            <person name="Jenkins J."/>
            <person name="Grimwood J."/>
            <person name="Baten A."/>
        </authorList>
    </citation>
    <scope>NUCLEOTIDE SEQUENCE</scope>
    <source>
        <strain evidence="27">CV2-018</strain>
    </source>
</reference>
<dbReference type="PANTHER" id="PTHR47976">
    <property type="entry name" value="G-TYPE LECTIN S-RECEPTOR-LIKE SERINE/THREONINE-PROTEIN KINASE SD2-5"/>
    <property type="match status" value="1"/>
</dbReference>
<keyword evidence="14" id="KW-1015">Disulfide bond</keyword>
<dbReference type="InterPro" id="IPR036426">
    <property type="entry name" value="Bulb-type_lectin_dom_sf"/>
</dbReference>
<evidence type="ECO:0000256" key="12">
    <source>
        <dbReference type="ARBA" id="ARBA00022989"/>
    </source>
</evidence>
<evidence type="ECO:0000259" key="26">
    <source>
        <dbReference type="PROSITE" id="PS50948"/>
    </source>
</evidence>
<dbReference type="GO" id="GO:0005524">
    <property type="term" value="F:ATP binding"/>
    <property type="evidence" value="ECO:0007669"/>
    <property type="project" value="UniProtKB-UniRule"/>
</dbReference>
<evidence type="ECO:0000256" key="14">
    <source>
        <dbReference type="ARBA" id="ARBA00023157"/>
    </source>
</evidence>
<dbReference type="Gramene" id="rna-gnl|WGS:JABURB|Cocit.L3223.1">
    <property type="protein sequence ID" value="cds-KAF7847211.1"/>
    <property type="gene ID" value="gene-BT93_L3223"/>
</dbReference>
<proteinExistence type="inferred from homology"/>
<dbReference type="Gene3D" id="2.90.10.10">
    <property type="entry name" value="Bulb-type lectin domain"/>
    <property type="match status" value="1"/>
</dbReference>
<keyword evidence="28" id="KW-1185">Reference proteome</keyword>
<organism evidence="27 28">
    <name type="scientific">Corymbia citriodora subsp. variegata</name>
    <dbReference type="NCBI Taxonomy" id="360336"/>
    <lineage>
        <taxon>Eukaryota</taxon>
        <taxon>Viridiplantae</taxon>
        <taxon>Streptophyta</taxon>
        <taxon>Embryophyta</taxon>
        <taxon>Tracheophyta</taxon>
        <taxon>Spermatophyta</taxon>
        <taxon>Magnoliopsida</taxon>
        <taxon>eudicotyledons</taxon>
        <taxon>Gunneridae</taxon>
        <taxon>Pentapetalae</taxon>
        <taxon>rosids</taxon>
        <taxon>malvids</taxon>
        <taxon>Myrtales</taxon>
        <taxon>Myrtaceae</taxon>
        <taxon>Myrtoideae</taxon>
        <taxon>Eucalypteae</taxon>
        <taxon>Corymbia</taxon>
    </lineage>
</organism>
<dbReference type="Gene3D" id="3.30.200.20">
    <property type="entry name" value="Phosphorylase Kinase, domain 1"/>
    <property type="match status" value="1"/>
</dbReference>
<dbReference type="InterPro" id="IPR001480">
    <property type="entry name" value="Bulb-type_lectin_dom"/>
</dbReference>
<evidence type="ECO:0000256" key="1">
    <source>
        <dbReference type="ARBA" id="ARBA00004479"/>
    </source>
</evidence>
<dbReference type="Proteomes" id="UP000806378">
    <property type="component" value="Unassembled WGS sequence"/>
</dbReference>
<evidence type="ECO:0000256" key="9">
    <source>
        <dbReference type="ARBA" id="ARBA00022741"/>
    </source>
</evidence>
<evidence type="ECO:0000256" key="16">
    <source>
        <dbReference type="ARBA" id="ARBA00023180"/>
    </source>
</evidence>
<evidence type="ECO:0000256" key="10">
    <source>
        <dbReference type="ARBA" id="ARBA00022777"/>
    </source>
</evidence>
<dbReference type="GO" id="GO:0030246">
    <property type="term" value="F:carbohydrate binding"/>
    <property type="evidence" value="ECO:0007669"/>
    <property type="project" value="UniProtKB-KW"/>
</dbReference>
<dbReference type="InterPro" id="IPR008271">
    <property type="entry name" value="Ser/Thr_kinase_AS"/>
</dbReference>
<evidence type="ECO:0000313" key="28">
    <source>
        <dbReference type="Proteomes" id="UP000806378"/>
    </source>
</evidence>
<evidence type="ECO:0000256" key="21">
    <source>
        <dbReference type="SAM" id="MobiDB-lite"/>
    </source>
</evidence>
<dbReference type="PROSITE" id="PS00107">
    <property type="entry name" value="PROTEIN_KINASE_ATP"/>
    <property type="match status" value="1"/>
</dbReference>
<dbReference type="SMART" id="SM00108">
    <property type="entry name" value="B_lectin"/>
    <property type="match status" value="1"/>
</dbReference>
<feature type="domain" description="Bulb-type lectin" evidence="25">
    <location>
        <begin position="71"/>
        <end position="181"/>
    </location>
</feature>
<feature type="transmembrane region" description="Helical" evidence="22">
    <location>
        <begin position="460"/>
        <end position="483"/>
    </location>
</feature>
<feature type="domain" description="Apple" evidence="26">
    <location>
        <begin position="352"/>
        <end position="440"/>
    </location>
</feature>
<keyword evidence="2 19" id="KW-0723">Serine/threonine-protein kinase</keyword>
<dbReference type="InterPro" id="IPR000719">
    <property type="entry name" value="Prot_kinase_dom"/>
</dbReference>
<feature type="domain" description="Protein kinase" evidence="24">
    <location>
        <begin position="517"/>
        <end position="790"/>
    </location>
</feature>